<keyword evidence="2" id="KW-1185">Reference proteome</keyword>
<name>I0AIB6_IGNAJ</name>
<protein>
    <recommendedName>
        <fullName evidence="3">FAD dependent oxidoreductase</fullName>
    </recommendedName>
</protein>
<evidence type="ECO:0000313" key="1">
    <source>
        <dbReference type="EMBL" id="AFH48723.1"/>
    </source>
</evidence>
<dbReference type="AlphaFoldDB" id="I0AIB6"/>
<proteinExistence type="predicted"/>
<dbReference type="Pfam" id="PF12831">
    <property type="entry name" value="FAD_oxidored"/>
    <property type="match status" value="1"/>
</dbReference>
<reference evidence="1 2" key="1">
    <citation type="journal article" date="2012" name="Front. Microbiol.">
        <title>Complete genome of Ignavibacterium album, a metabolically versatile, flagellated, facultative anaerobe from the phylum Chlorobi.</title>
        <authorList>
            <person name="Liu Z."/>
            <person name="Frigaard N.-U."/>
            <person name="Vogl K."/>
            <person name="Iino T."/>
            <person name="Ohkuma M."/>
            <person name="Overmann J."/>
            <person name="Bryant D.A."/>
        </authorList>
    </citation>
    <scope>NUCLEOTIDE SEQUENCE [LARGE SCALE GENOMIC DNA]</scope>
    <source>
        <strain evidence="2">DSM 19864 / JCM 16511 / NBRC 101810 / Mat9-16</strain>
    </source>
</reference>
<evidence type="ECO:0000313" key="2">
    <source>
        <dbReference type="Proteomes" id="UP000007394"/>
    </source>
</evidence>
<dbReference type="KEGG" id="ial:IALB_1012"/>
<accession>I0AIB6</accession>
<dbReference type="Proteomes" id="UP000007394">
    <property type="component" value="Chromosome"/>
</dbReference>
<dbReference type="SUPFAM" id="SSF51905">
    <property type="entry name" value="FAD/NAD(P)-binding domain"/>
    <property type="match status" value="1"/>
</dbReference>
<organism evidence="1 2">
    <name type="scientific">Ignavibacterium album (strain DSM 19864 / JCM 16511 / NBRC 101810 / Mat9-16)</name>
    <dbReference type="NCBI Taxonomy" id="945713"/>
    <lineage>
        <taxon>Bacteria</taxon>
        <taxon>Pseudomonadati</taxon>
        <taxon>Ignavibacteriota</taxon>
        <taxon>Ignavibacteria</taxon>
        <taxon>Ignavibacteriales</taxon>
        <taxon>Ignavibacteriaceae</taxon>
        <taxon>Ignavibacterium</taxon>
    </lineage>
</organism>
<dbReference type="STRING" id="945713.IALB_1012"/>
<dbReference type="eggNOG" id="ENOG50349B0">
    <property type="taxonomic scope" value="Bacteria"/>
</dbReference>
<gene>
    <name evidence="1" type="ordered locus">IALB_1012</name>
</gene>
<dbReference type="InterPro" id="IPR036188">
    <property type="entry name" value="FAD/NAD-bd_sf"/>
</dbReference>
<sequence length="302" mass="34952">MKVIDKKYDLIIYPANLVGCVTAMQKSNEGAEVLLLNNYGFPGGEITHSLCCNQFINEELLSGITLKIYNQIVEERHGLFYKYQNQVVMNPESVKYVLQQNLEQSKVDLLFHVVPFKLKDGKGFKRIHLSAKEGELVYSAKKIIDCSENFSLMKLLGIKRELIKANFNLFVSKSGNNGFNIDLSKDEEVIKYEAVEKFVQLFDLRFWVSLNIPIESQELFLENEAQKILNEYEIYLLTKGARVQLIAPQTYRLYKSERLPDFNEDIFHTNSLINENFGIEHNFIKSSLIEKAFKEKVNQNVK</sequence>
<evidence type="ECO:0008006" key="3">
    <source>
        <dbReference type="Google" id="ProtNLM"/>
    </source>
</evidence>
<dbReference type="Gene3D" id="3.50.50.60">
    <property type="entry name" value="FAD/NAD(P)-binding domain"/>
    <property type="match status" value="1"/>
</dbReference>
<dbReference type="OrthoDB" id="870684at2"/>
<dbReference type="HOGENOM" id="CLU_920627_0_0_10"/>
<dbReference type="RefSeq" id="WP_014559878.1">
    <property type="nucleotide sequence ID" value="NC_017464.1"/>
</dbReference>
<dbReference type="EMBL" id="CP003418">
    <property type="protein sequence ID" value="AFH48723.1"/>
    <property type="molecule type" value="Genomic_DNA"/>
</dbReference>